<evidence type="ECO:0000313" key="3">
    <source>
        <dbReference type="Proteomes" id="UP000274131"/>
    </source>
</evidence>
<organism evidence="4">
    <name type="scientific">Enterobius vermicularis</name>
    <name type="common">Human pinworm</name>
    <dbReference type="NCBI Taxonomy" id="51028"/>
    <lineage>
        <taxon>Eukaryota</taxon>
        <taxon>Metazoa</taxon>
        <taxon>Ecdysozoa</taxon>
        <taxon>Nematoda</taxon>
        <taxon>Chromadorea</taxon>
        <taxon>Rhabditida</taxon>
        <taxon>Spirurina</taxon>
        <taxon>Oxyuridomorpha</taxon>
        <taxon>Oxyuroidea</taxon>
        <taxon>Oxyuridae</taxon>
        <taxon>Enterobius</taxon>
    </lineage>
</organism>
<reference evidence="4" key="1">
    <citation type="submission" date="2017-02" db="UniProtKB">
        <authorList>
            <consortium name="WormBaseParasite"/>
        </authorList>
    </citation>
    <scope>IDENTIFICATION</scope>
</reference>
<dbReference type="PANTHER" id="PTHR13618:SF1">
    <property type="entry name" value="PROTEIN ROGDI HOMOLOG"/>
    <property type="match status" value="1"/>
</dbReference>
<dbReference type="WBParaSite" id="EVEC_0000837001-mRNA-1">
    <property type="protein sequence ID" value="EVEC_0000837001-mRNA-1"/>
    <property type="gene ID" value="EVEC_0000837001"/>
</dbReference>
<dbReference type="PANTHER" id="PTHR13618">
    <property type="entry name" value="LEUCINE ZIPPER CONTAINING TRANSCRIPTION FACTOR LZF1"/>
    <property type="match status" value="1"/>
</dbReference>
<comment type="similarity">
    <text evidence="1">Belongs to the rogdi family.</text>
</comment>
<proteinExistence type="inferred from homology"/>
<name>A0A0N4VCR6_ENTVE</name>
<evidence type="ECO:0000313" key="2">
    <source>
        <dbReference type="EMBL" id="VDD93103.1"/>
    </source>
</evidence>
<dbReference type="STRING" id="51028.A0A0N4VCR6"/>
<dbReference type="GO" id="GO:0043291">
    <property type="term" value="C:RAVE complex"/>
    <property type="evidence" value="ECO:0007669"/>
    <property type="project" value="TreeGrafter"/>
</dbReference>
<dbReference type="AlphaFoldDB" id="A0A0N4VCR6"/>
<dbReference type="EMBL" id="UXUI01009127">
    <property type="protein sequence ID" value="VDD93103.1"/>
    <property type="molecule type" value="Genomic_DNA"/>
</dbReference>
<dbReference type="Pfam" id="PF10259">
    <property type="entry name" value="Rogdi_lz"/>
    <property type="match status" value="1"/>
</dbReference>
<keyword evidence="3" id="KW-1185">Reference proteome</keyword>
<dbReference type="OrthoDB" id="5853364at2759"/>
<dbReference type="InterPro" id="IPR028241">
    <property type="entry name" value="RAVE2/Rogdi"/>
</dbReference>
<sequence>MSLKHPPAANYRKRPTVSVQQNNFLSAHEEELEGEEEKTSFQKEVDVLVREQEWLKVYDTHRTLLKLRKHYQFQLQKVLIECCRRLHVSNKLYPSLDIGARPASSEQLHLKQRNGMDNLKATVVLVGENIIQSEVSFKYAKAPGGVLKTCAQPEVQWKLQQFQDAGNFCCMALNTIAKVSTLTTDIYFICFLKKSSVNCHSLDLKVSDLIMQARSIICLPRKRTLLELCNFPPTKCFKPPLPPDVVFSYYVASTRFICAAYQVTSKQNGL</sequence>
<dbReference type="Proteomes" id="UP000274131">
    <property type="component" value="Unassembled WGS sequence"/>
</dbReference>
<reference evidence="2 3" key="2">
    <citation type="submission" date="2018-10" db="EMBL/GenBank/DDBJ databases">
        <authorList>
            <consortium name="Pathogen Informatics"/>
        </authorList>
    </citation>
    <scope>NUCLEOTIDE SEQUENCE [LARGE SCALE GENOMIC DNA]</scope>
</reference>
<accession>A0A0N4VCR6</accession>
<evidence type="ECO:0000313" key="4">
    <source>
        <dbReference type="WBParaSite" id="EVEC_0000837001-mRNA-1"/>
    </source>
</evidence>
<protein>
    <submittedName>
        <fullName evidence="4">Coiled-coil domain containing 77</fullName>
    </submittedName>
</protein>
<gene>
    <name evidence="2" type="ORF">EVEC_LOCUS7854</name>
</gene>
<evidence type="ECO:0000256" key="1">
    <source>
        <dbReference type="ARBA" id="ARBA00005535"/>
    </source>
</evidence>